<protein>
    <recommendedName>
        <fullName evidence="3">DUF1963 domain-containing protein</fullName>
    </recommendedName>
</protein>
<dbReference type="InterPro" id="IPR015315">
    <property type="entry name" value="DUF1963"/>
</dbReference>
<reference evidence="1 2" key="1">
    <citation type="submission" date="2014-07" db="EMBL/GenBank/DDBJ databases">
        <title>Genome of Flavobacterium reichenbachii LMG 25512.</title>
        <authorList>
            <person name="Stropko S.J."/>
            <person name="Pipes S.E."/>
            <person name="Newman J.D."/>
        </authorList>
    </citation>
    <scope>NUCLEOTIDE SEQUENCE [LARGE SCALE GENOMIC DNA]</scope>
    <source>
        <strain evidence="1 2">LMG 25512</strain>
    </source>
</reference>
<sequence length="251" mass="29935">MIFPDYLIEFESDLLKYKLDYIKIGAKPIEKEAVLDFTQSKFLGKPYLPIGFEYPKDNSGKPMVLLTQLNFSEIPQLENYPEKGILQFYIPSEDWYDMAEYEVIYHEEIKNNETNFEFLTDDLYEDFPVYCEHSLVFSKQEEYGGSEDFRFDFSFNGLDFWEFRDKLNKTQHEELDKFFYNVGHKIGGYAYFTQGDPRDYNNASKDDILLLQIDIDEQIMFGDSGVANFFINKEDLIHRRFEKAYFTWDCC</sequence>
<dbReference type="PANTHER" id="PTHR36436:SF6">
    <property type="entry name" value="SLL5081 PROTEIN"/>
    <property type="match status" value="1"/>
</dbReference>
<dbReference type="SUPFAM" id="SSF103032">
    <property type="entry name" value="Hypothetical protein YwqG"/>
    <property type="match status" value="1"/>
</dbReference>
<dbReference type="Proteomes" id="UP000028715">
    <property type="component" value="Unassembled WGS sequence"/>
</dbReference>
<dbReference type="PANTHER" id="PTHR36436">
    <property type="entry name" value="SLL5081 PROTEIN"/>
    <property type="match status" value="1"/>
</dbReference>
<comment type="caution">
    <text evidence="1">The sequence shown here is derived from an EMBL/GenBank/DDBJ whole genome shotgun (WGS) entry which is preliminary data.</text>
</comment>
<dbReference type="RefSeq" id="WP_205623780.1">
    <property type="nucleotide sequence ID" value="NZ_JPRL01000001.1"/>
</dbReference>
<organism evidence="1 2">
    <name type="scientific">Flavobacterium reichenbachii</name>
    <dbReference type="NCBI Taxonomy" id="362418"/>
    <lineage>
        <taxon>Bacteria</taxon>
        <taxon>Pseudomonadati</taxon>
        <taxon>Bacteroidota</taxon>
        <taxon>Flavobacteriia</taxon>
        <taxon>Flavobacteriales</taxon>
        <taxon>Flavobacteriaceae</taxon>
        <taxon>Flavobacterium</taxon>
    </lineage>
</organism>
<evidence type="ECO:0000313" key="2">
    <source>
        <dbReference type="Proteomes" id="UP000028715"/>
    </source>
</evidence>
<dbReference type="AlphaFoldDB" id="A0A085ZMQ4"/>
<name>A0A085ZMQ4_9FLAO</name>
<evidence type="ECO:0000313" key="1">
    <source>
        <dbReference type="EMBL" id="KFF05718.1"/>
    </source>
</evidence>
<dbReference type="EMBL" id="JPRL01000001">
    <property type="protein sequence ID" value="KFF05718.1"/>
    <property type="molecule type" value="Genomic_DNA"/>
</dbReference>
<keyword evidence="2" id="KW-1185">Reference proteome</keyword>
<evidence type="ECO:0008006" key="3">
    <source>
        <dbReference type="Google" id="ProtNLM"/>
    </source>
</evidence>
<dbReference type="InterPro" id="IPR035948">
    <property type="entry name" value="YwqG-like_sf"/>
</dbReference>
<gene>
    <name evidence="1" type="ORF">IW19_09395</name>
</gene>
<dbReference type="eggNOG" id="COG3878">
    <property type="taxonomic scope" value="Bacteria"/>
</dbReference>
<dbReference type="Gene3D" id="2.30.320.10">
    <property type="entry name" value="YwqG-like"/>
    <property type="match status" value="1"/>
</dbReference>
<dbReference type="STRING" id="362418.IW19_09395"/>
<proteinExistence type="predicted"/>
<dbReference type="Pfam" id="PF09234">
    <property type="entry name" value="DUF1963"/>
    <property type="match status" value="1"/>
</dbReference>
<accession>A0A085ZMQ4</accession>